<protein>
    <submittedName>
        <fullName evidence="2">Prohead core protein</fullName>
    </submittedName>
</protein>
<evidence type="ECO:0000313" key="2">
    <source>
        <dbReference type="EMBL" id="AHY25422.1"/>
    </source>
</evidence>
<name>A0A023W6P5_9CAUD</name>
<dbReference type="EMBL" id="KJ025957">
    <property type="protein sequence ID" value="AHY25422.1"/>
    <property type="molecule type" value="Genomic_DNA"/>
</dbReference>
<dbReference type="OrthoDB" id="29005at10239"/>
<dbReference type="Proteomes" id="UP000024445">
    <property type="component" value="Segment"/>
</dbReference>
<keyword evidence="3" id="KW-1185">Reference proteome</keyword>
<dbReference type="InterPro" id="IPR035114">
    <property type="entry name" value="GP67"/>
</dbReference>
<evidence type="ECO:0000256" key="1">
    <source>
        <dbReference type="SAM" id="MobiDB-lite"/>
    </source>
</evidence>
<dbReference type="Pfam" id="PF17634">
    <property type="entry name" value="GP67"/>
    <property type="match status" value="1"/>
</dbReference>
<accession>A0A023W6P5</accession>
<sequence length="90" mass="10193">MLSDYIEAIKTRDLVKAKRAFGAIMAEKNLSEIEARRLEIAKSVMIEGEEPEDDEDDDKPDAADKGDKAEKETDKKDKKSEDDESDEDDE</sequence>
<proteinExistence type="predicted"/>
<dbReference type="RefSeq" id="YP_009030227.1">
    <property type="nucleotide sequence ID" value="NC_024121.1"/>
</dbReference>
<gene>
    <name evidence="2" type="ORF">PS2_180</name>
</gene>
<dbReference type="KEGG" id="vg:19485059"/>
<evidence type="ECO:0000313" key="3">
    <source>
        <dbReference type="Proteomes" id="UP000024445"/>
    </source>
</evidence>
<dbReference type="GeneID" id="19485059"/>
<feature type="compositionally biased region" description="Acidic residues" evidence="1">
    <location>
        <begin position="47"/>
        <end position="59"/>
    </location>
</feature>
<feature type="compositionally biased region" description="Basic and acidic residues" evidence="1">
    <location>
        <begin position="60"/>
        <end position="81"/>
    </location>
</feature>
<reference evidence="2 3" key="1">
    <citation type="submission" date="2014-01" db="EMBL/GenBank/DDBJ databases">
        <authorList>
            <person name="Zhang G."/>
            <person name="Jin J."/>
            <person name="Li Z.J."/>
            <person name="Wang S.W."/>
            <person name="Chen S.J."/>
            <person name="Wang S.M."/>
            <person name="Wang X.T."/>
            <person name="Li Y.H."/>
            <person name="Wang J."/>
            <person name="Yang C.K."/>
            <person name="Wang L."/>
        </authorList>
    </citation>
    <scope>NUCLEOTIDE SEQUENCE [LARGE SCALE GENOMIC DNA]</scope>
</reference>
<organism evidence="2 3">
    <name type="scientific">Serratia phage PS2</name>
    <dbReference type="NCBI Taxonomy" id="1481112"/>
    <lineage>
        <taxon>Viruses</taxon>
        <taxon>Duplodnaviria</taxon>
        <taxon>Heunggongvirae</taxon>
        <taxon>Uroviricota</taxon>
        <taxon>Caudoviricetes</taxon>
        <taxon>Muldoonvirus</taxon>
        <taxon>Muldoonvirus PS2</taxon>
    </lineage>
</organism>
<feature type="region of interest" description="Disordered" evidence="1">
    <location>
        <begin position="44"/>
        <end position="90"/>
    </location>
</feature>